<dbReference type="InterPro" id="IPR050612">
    <property type="entry name" value="Prok_Mopterin_Oxidored"/>
</dbReference>
<keyword evidence="7" id="KW-0732">Signal</keyword>
<dbReference type="SMART" id="SM00926">
    <property type="entry name" value="Molybdop_Fe4S4"/>
    <property type="match status" value="1"/>
</dbReference>
<dbReference type="InterPro" id="IPR009010">
    <property type="entry name" value="Asp_de-COase-like_dom_sf"/>
</dbReference>
<keyword evidence="8" id="KW-0560">Oxidoreductase</keyword>
<feature type="region of interest" description="Disordered" evidence="11">
    <location>
        <begin position="672"/>
        <end position="694"/>
    </location>
</feature>
<dbReference type="PROSITE" id="PS00932">
    <property type="entry name" value="MOLYBDOPTERIN_PROK_3"/>
    <property type="match status" value="1"/>
</dbReference>
<proteinExistence type="inferred from homology"/>
<comment type="cofactor">
    <cofactor evidence="2">
        <name>[4Fe-4S] cluster</name>
        <dbReference type="ChEBI" id="CHEBI:49883"/>
    </cofactor>
</comment>
<evidence type="ECO:0000256" key="6">
    <source>
        <dbReference type="ARBA" id="ARBA00022723"/>
    </source>
</evidence>
<dbReference type="Gene3D" id="3.40.50.740">
    <property type="match status" value="1"/>
</dbReference>
<dbReference type="Pfam" id="PF01568">
    <property type="entry name" value="Molydop_binding"/>
    <property type="match status" value="1"/>
</dbReference>
<gene>
    <name evidence="13" type="primary">dmsA</name>
    <name evidence="13" type="ORF">GCM10025883_11370</name>
</gene>
<keyword evidence="4" id="KW-0004">4Fe-4S</keyword>
<comment type="caution">
    <text evidence="13">The sequence shown here is derived from an EMBL/GenBank/DDBJ whole genome shotgun (WGS) entry which is preliminary data.</text>
</comment>
<dbReference type="Proteomes" id="UP001157126">
    <property type="component" value="Unassembled WGS sequence"/>
</dbReference>
<dbReference type="InterPro" id="IPR006963">
    <property type="entry name" value="Mopterin_OxRdtase_4Fe-4S_dom"/>
</dbReference>
<dbReference type="PANTHER" id="PTHR43742">
    <property type="entry name" value="TRIMETHYLAMINE-N-OXIDE REDUCTASE"/>
    <property type="match status" value="1"/>
</dbReference>
<feature type="domain" description="4Fe-4S Mo/W bis-MGD-type" evidence="12">
    <location>
        <begin position="56"/>
        <end position="117"/>
    </location>
</feature>
<dbReference type="EMBL" id="BSUO01000001">
    <property type="protein sequence ID" value="GMA39092.1"/>
    <property type="molecule type" value="Genomic_DNA"/>
</dbReference>
<dbReference type="InterPro" id="IPR006655">
    <property type="entry name" value="Mopterin_OxRdtase_prok_CS"/>
</dbReference>
<sequence>MPKDTADVLAALTTPSVSRRRFMAWSAVAGVGAGVVGASRHGLQAAAADSAPAAEEKIVWSSCNVNCGSRCPLRLVVRDGRVVRVDPDDTGDDELGTQQIRACVRGRSIRTRIYNPDRLTSPMKRVGRRGEDKWQKISWDEATTLIADQLKKTIAEHGNESVYLQYGTGVLGATVARSWPPAGTAVARLMNCVGGFLDQYSDYSTGQIGIAVDFQHGGWQGSNSNDDTRNSKLVVMFGNNPHETRMSGGGEVFVTQKAKAETGHRVIVIDPRQSETAMNLADEWVPIRPGTDAALVAGFAHVMISENLLDQTFLDTYCSGFDEDHMPEGVPANLSYRSYVMGEGADGTAKTPEWAAKITGLPAQTITRLAREIATTKPCAITQGWGPQRHSNGENQSRAPMLLAAMTGQIGISGGGTGERESSANIGMASFPTLENPVRPVIPFYRWTDAITSGEGWTYKDGVRDNADRNGNANVTNDVTLGSNIKFMWLYGSNALVNQHGDINRTLEILSDENALEMIVCIDNHMTVSARYSDILLPDAVTAEQVDLAQQGSSGNLGYAIFTDKAVDPPGEAKPVYEQLTLIADKLGVKQKFTEGRSQEDWVRWIVDESRKTIPDLPPFEEFRRMGVFKKKLEPVIAMKAFRDDPKANPLATPSGKIEIFSTNLHRMSQDWPVEGDNKITPTPEYVRTREMPGDPLQERYPLQCIGHHYKQRTHSSYGNSPWLKEAHPQHVWINPIDAQSRGIGNGDSVDVWNDRGKVRLPAYVTPRIMPGVLSIPQGAWYTPGANGLDEGGSVNTLTSHTPTAYSKGNGQHSVLAQIAKA</sequence>
<name>A0ABQ6IPF4_9MICO</name>
<evidence type="ECO:0000256" key="8">
    <source>
        <dbReference type="ARBA" id="ARBA00023002"/>
    </source>
</evidence>
<dbReference type="NCBIfam" id="TIGR02166">
    <property type="entry name" value="dmsA_ynfE"/>
    <property type="match status" value="1"/>
</dbReference>
<dbReference type="Gene3D" id="3.40.50.12440">
    <property type="match status" value="1"/>
</dbReference>
<evidence type="ECO:0000313" key="14">
    <source>
        <dbReference type="Proteomes" id="UP001157126"/>
    </source>
</evidence>
<keyword evidence="10" id="KW-0411">Iron-sulfur</keyword>
<evidence type="ECO:0000256" key="11">
    <source>
        <dbReference type="SAM" id="MobiDB-lite"/>
    </source>
</evidence>
<organism evidence="13 14">
    <name type="scientific">Mobilicoccus caccae</name>
    <dbReference type="NCBI Taxonomy" id="1859295"/>
    <lineage>
        <taxon>Bacteria</taxon>
        <taxon>Bacillati</taxon>
        <taxon>Actinomycetota</taxon>
        <taxon>Actinomycetes</taxon>
        <taxon>Micrococcales</taxon>
        <taxon>Dermatophilaceae</taxon>
        <taxon>Mobilicoccus</taxon>
    </lineage>
</organism>
<evidence type="ECO:0000313" key="13">
    <source>
        <dbReference type="EMBL" id="GMA39092.1"/>
    </source>
</evidence>
<dbReference type="CDD" id="cd02794">
    <property type="entry name" value="MopB_CT_DmsA-EC"/>
    <property type="match status" value="1"/>
</dbReference>
<evidence type="ECO:0000256" key="10">
    <source>
        <dbReference type="ARBA" id="ARBA00023014"/>
    </source>
</evidence>
<dbReference type="InterPro" id="IPR011888">
    <property type="entry name" value="Anaer_DMSO_reductase"/>
</dbReference>
<dbReference type="Gene3D" id="3.40.228.10">
    <property type="entry name" value="Dimethylsulfoxide Reductase, domain 2"/>
    <property type="match status" value="2"/>
</dbReference>
<keyword evidence="6" id="KW-0479">Metal-binding</keyword>
<dbReference type="PROSITE" id="PS51318">
    <property type="entry name" value="TAT"/>
    <property type="match status" value="1"/>
</dbReference>
<keyword evidence="5" id="KW-0500">Molybdenum</keyword>
<dbReference type="Pfam" id="PF00384">
    <property type="entry name" value="Molybdopterin"/>
    <property type="match status" value="1"/>
</dbReference>
<dbReference type="InterPro" id="IPR006311">
    <property type="entry name" value="TAT_signal"/>
</dbReference>
<keyword evidence="9" id="KW-0408">Iron</keyword>
<evidence type="ECO:0000256" key="4">
    <source>
        <dbReference type="ARBA" id="ARBA00022485"/>
    </source>
</evidence>
<evidence type="ECO:0000256" key="9">
    <source>
        <dbReference type="ARBA" id="ARBA00023004"/>
    </source>
</evidence>
<reference evidence="14" key="1">
    <citation type="journal article" date="2019" name="Int. J. Syst. Evol. Microbiol.">
        <title>The Global Catalogue of Microorganisms (GCM) 10K type strain sequencing project: providing services to taxonomists for standard genome sequencing and annotation.</title>
        <authorList>
            <consortium name="The Broad Institute Genomics Platform"/>
            <consortium name="The Broad Institute Genome Sequencing Center for Infectious Disease"/>
            <person name="Wu L."/>
            <person name="Ma J."/>
        </authorList>
    </citation>
    <scope>NUCLEOTIDE SEQUENCE [LARGE SCALE GENOMIC DNA]</scope>
    <source>
        <strain evidence="14">NBRC 113072</strain>
    </source>
</reference>
<evidence type="ECO:0000256" key="5">
    <source>
        <dbReference type="ARBA" id="ARBA00022505"/>
    </source>
</evidence>
<dbReference type="SUPFAM" id="SSF50692">
    <property type="entry name" value="ADC-like"/>
    <property type="match status" value="1"/>
</dbReference>
<dbReference type="InterPro" id="IPR006657">
    <property type="entry name" value="MoPterin_dinucl-bd_dom"/>
</dbReference>
<evidence type="ECO:0000256" key="3">
    <source>
        <dbReference type="ARBA" id="ARBA00010312"/>
    </source>
</evidence>
<dbReference type="PROSITE" id="PS00551">
    <property type="entry name" value="MOLYBDOPTERIN_PROK_1"/>
    <property type="match status" value="1"/>
</dbReference>
<keyword evidence="14" id="KW-1185">Reference proteome</keyword>
<protein>
    <submittedName>
        <fullName evidence="13">Dimethyl sulfoxide reductase DmsA</fullName>
    </submittedName>
</protein>
<dbReference type="Pfam" id="PF04879">
    <property type="entry name" value="Molybdop_Fe4S4"/>
    <property type="match status" value="1"/>
</dbReference>
<dbReference type="SUPFAM" id="SSF53706">
    <property type="entry name" value="Formate dehydrogenase/DMSO reductase, domains 1-3"/>
    <property type="match status" value="1"/>
</dbReference>
<comment type="similarity">
    <text evidence="3">Belongs to the prokaryotic molybdopterin-containing oxidoreductase family.</text>
</comment>
<evidence type="ECO:0000256" key="7">
    <source>
        <dbReference type="ARBA" id="ARBA00022729"/>
    </source>
</evidence>
<evidence type="ECO:0000259" key="12">
    <source>
        <dbReference type="PROSITE" id="PS51669"/>
    </source>
</evidence>
<dbReference type="InterPro" id="IPR027467">
    <property type="entry name" value="MopterinOxRdtase_cofactor_BS"/>
</dbReference>
<evidence type="ECO:0000256" key="2">
    <source>
        <dbReference type="ARBA" id="ARBA00001966"/>
    </source>
</evidence>
<dbReference type="Gene3D" id="2.40.40.20">
    <property type="match status" value="1"/>
</dbReference>
<dbReference type="PANTHER" id="PTHR43742:SF3">
    <property type="entry name" value="DIMETHYL SULFOXIDE REDUCTASE DMSA"/>
    <property type="match status" value="1"/>
</dbReference>
<dbReference type="InterPro" id="IPR006656">
    <property type="entry name" value="Mopterin_OxRdtase"/>
</dbReference>
<accession>A0ABQ6IPF4</accession>
<comment type="cofactor">
    <cofactor evidence="1">
        <name>Mo-bis(molybdopterin guanine dinucleotide)</name>
        <dbReference type="ChEBI" id="CHEBI:60539"/>
    </cofactor>
</comment>
<dbReference type="PROSITE" id="PS51669">
    <property type="entry name" value="4FE4S_MOW_BIS_MGD"/>
    <property type="match status" value="1"/>
</dbReference>
<evidence type="ECO:0000256" key="1">
    <source>
        <dbReference type="ARBA" id="ARBA00001942"/>
    </source>
</evidence>